<dbReference type="InterPro" id="IPR048496">
    <property type="entry name" value="DUF1846_N"/>
</dbReference>
<sequence length="230" mass="25826">FDEKLYLEFGGKICHDSHAARVLPGYEPDTKVKMFQKLKKNLEIIYCVSAKDLQKGKVRYDLALTYDQQTLKDISELHEKNIDIFAVVITRFGGERAAKQLKQRLENLGIRVYLQTEMSGYPKNIDFVVSDRGFGAQPHLEIKKPLIVVASPGGGSGKMSFCLSQLYHDRKKGINSGFAKFETFPIWNLPPEHPVNVAYEAATADLGDKVIVDPYHLKACGVTAASYNRD</sequence>
<name>X1R8V9_9ZZZZ</name>
<comment type="caution">
    <text evidence="2">The sequence shown here is derived from an EMBL/GenBank/DDBJ whole genome shotgun (WGS) entry which is preliminary data.</text>
</comment>
<dbReference type="Gene3D" id="3.10.630.10">
    <property type="entry name" value="dip2346 domain like"/>
    <property type="match status" value="1"/>
</dbReference>
<evidence type="ECO:0000313" key="2">
    <source>
        <dbReference type="EMBL" id="GAI52029.1"/>
    </source>
</evidence>
<feature type="non-terminal residue" evidence="2">
    <location>
        <position position="1"/>
    </location>
</feature>
<organism evidence="2">
    <name type="scientific">marine sediment metagenome</name>
    <dbReference type="NCBI Taxonomy" id="412755"/>
    <lineage>
        <taxon>unclassified sequences</taxon>
        <taxon>metagenomes</taxon>
        <taxon>ecological metagenomes</taxon>
    </lineage>
</organism>
<feature type="domain" description="DUF1846" evidence="1">
    <location>
        <begin position="1"/>
        <end position="230"/>
    </location>
</feature>
<dbReference type="Pfam" id="PF08903">
    <property type="entry name" value="DUF1846"/>
    <property type="match status" value="1"/>
</dbReference>
<accession>X1R8V9</accession>
<evidence type="ECO:0000259" key="1">
    <source>
        <dbReference type="Pfam" id="PF08903"/>
    </source>
</evidence>
<protein>
    <recommendedName>
        <fullName evidence="1">DUF1846 domain-containing protein</fullName>
    </recommendedName>
</protein>
<feature type="non-terminal residue" evidence="2">
    <location>
        <position position="230"/>
    </location>
</feature>
<proteinExistence type="predicted"/>
<gene>
    <name evidence="2" type="ORF">S06H3_56369</name>
</gene>
<dbReference type="EMBL" id="BARV01036254">
    <property type="protein sequence ID" value="GAI52029.1"/>
    <property type="molecule type" value="Genomic_DNA"/>
</dbReference>
<reference evidence="2" key="1">
    <citation type="journal article" date="2014" name="Front. Microbiol.">
        <title>High frequency of phylogenetically diverse reductive dehalogenase-homologous genes in deep subseafloor sedimentary metagenomes.</title>
        <authorList>
            <person name="Kawai M."/>
            <person name="Futagami T."/>
            <person name="Toyoda A."/>
            <person name="Takaki Y."/>
            <person name="Nishi S."/>
            <person name="Hori S."/>
            <person name="Arai W."/>
            <person name="Tsubouchi T."/>
            <person name="Morono Y."/>
            <person name="Uchiyama I."/>
            <person name="Ito T."/>
            <person name="Fujiyama A."/>
            <person name="Inagaki F."/>
            <person name="Takami H."/>
        </authorList>
    </citation>
    <scope>NUCLEOTIDE SEQUENCE</scope>
    <source>
        <strain evidence="2">Expedition CK06-06</strain>
    </source>
</reference>
<dbReference type="AlphaFoldDB" id="X1R8V9"/>